<dbReference type="AlphaFoldDB" id="A0A852TZT8"/>
<protein>
    <recommendedName>
        <fullName evidence="4">ATP/GTP-binding protein</fullName>
    </recommendedName>
</protein>
<feature type="compositionally biased region" description="Basic residues" evidence="1">
    <location>
        <begin position="95"/>
        <end position="105"/>
    </location>
</feature>
<evidence type="ECO:0000313" key="2">
    <source>
        <dbReference type="EMBL" id="NYE49438.1"/>
    </source>
</evidence>
<keyword evidence="3" id="KW-1185">Reference proteome</keyword>
<name>A0A852TZT8_9ACTN</name>
<reference evidence="2 3" key="1">
    <citation type="submission" date="2020-07" db="EMBL/GenBank/DDBJ databases">
        <title>Sequencing the genomes of 1000 actinobacteria strains.</title>
        <authorList>
            <person name="Klenk H.-P."/>
        </authorList>
    </citation>
    <scope>NUCLEOTIDE SEQUENCE [LARGE SCALE GENOMIC DNA]</scope>
    <source>
        <strain evidence="2 3">CXB654</strain>
    </source>
</reference>
<feature type="region of interest" description="Disordered" evidence="1">
    <location>
        <begin position="72"/>
        <end position="105"/>
    </location>
</feature>
<organism evidence="2 3">
    <name type="scientific">Spinactinospora alkalitolerans</name>
    <dbReference type="NCBI Taxonomy" id="687207"/>
    <lineage>
        <taxon>Bacteria</taxon>
        <taxon>Bacillati</taxon>
        <taxon>Actinomycetota</taxon>
        <taxon>Actinomycetes</taxon>
        <taxon>Streptosporangiales</taxon>
        <taxon>Nocardiopsidaceae</taxon>
        <taxon>Spinactinospora</taxon>
    </lineage>
</organism>
<dbReference type="EMBL" id="JACCCC010000001">
    <property type="protein sequence ID" value="NYE49438.1"/>
    <property type="molecule type" value="Genomic_DNA"/>
</dbReference>
<feature type="compositionally biased region" description="Basic residues" evidence="1">
    <location>
        <begin position="1"/>
        <end position="14"/>
    </location>
</feature>
<evidence type="ECO:0000313" key="3">
    <source>
        <dbReference type="Proteomes" id="UP000589036"/>
    </source>
</evidence>
<proteinExistence type="predicted"/>
<evidence type="ECO:0000256" key="1">
    <source>
        <dbReference type="SAM" id="MobiDB-lite"/>
    </source>
</evidence>
<dbReference type="Proteomes" id="UP000589036">
    <property type="component" value="Unassembled WGS sequence"/>
</dbReference>
<evidence type="ECO:0008006" key="4">
    <source>
        <dbReference type="Google" id="ProtNLM"/>
    </source>
</evidence>
<comment type="caution">
    <text evidence="2">The sequence shown here is derived from an EMBL/GenBank/DDBJ whole genome shotgun (WGS) entry which is preliminary data.</text>
</comment>
<gene>
    <name evidence="2" type="ORF">HDA32_004558</name>
</gene>
<dbReference type="RefSeq" id="WP_179645104.1">
    <property type="nucleotide sequence ID" value="NZ_BAAAYY010000029.1"/>
</dbReference>
<feature type="region of interest" description="Disordered" evidence="1">
    <location>
        <begin position="1"/>
        <end position="39"/>
    </location>
</feature>
<accession>A0A852TZT8</accession>
<sequence length="105" mass="12237">MSPRRNVPRRKGARKQYGDDEESFIARITGGERRETGPDGEWVLRRISGAAAIKHYRCPGCHQEIPPGMPHVVAWPSHSKGDDRRHWHSSCWDRRAHRSVRHPRR</sequence>